<organism evidence="2 3">
    <name type="scientific">Lasius platythorax</name>
    <dbReference type="NCBI Taxonomy" id="488582"/>
    <lineage>
        <taxon>Eukaryota</taxon>
        <taxon>Metazoa</taxon>
        <taxon>Ecdysozoa</taxon>
        <taxon>Arthropoda</taxon>
        <taxon>Hexapoda</taxon>
        <taxon>Insecta</taxon>
        <taxon>Pterygota</taxon>
        <taxon>Neoptera</taxon>
        <taxon>Endopterygota</taxon>
        <taxon>Hymenoptera</taxon>
        <taxon>Apocrita</taxon>
        <taxon>Aculeata</taxon>
        <taxon>Formicoidea</taxon>
        <taxon>Formicidae</taxon>
        <taxon>Formicinae</taxon>
        <taxon>Lasius</taxon>
        <taxon>Lasius</taxon>
    </lineage>
</organism>
<dbReference type="Proteomes" id="UP001497644">
    <property type="component" value="Chromosome 6"/>
</dbReference>
<gene>
    <name evidence="2" type="ORF">LPLAT_LOCUS11659</name>
</gene>
<evidence type="ECO:0000256" key="1">
    <source>
        <dbReference type="SAM" id="MobiDB-lite"/>
    </source>
</evidence>
<sequence>MNRGWRGGGEQDRPKDGVLWGFHGWCSREFAYRASVTSPLAPAPGHSRLGISPGADLRDNGDHSYGKSDGGRRGLPVIRRRATLRNCLAEAGRDITARILENDREHHRDQRELAMK</sequence>
<dbReference type="EMBL" id="OZ034829">
    <property type="protein sequence ID" value="CAL1686337.1"/>
    <property type="molecule type" value="Genomic_DNA"/>
</dbReference>
<name>A0AAV2P0W5_9HYME</name>
<keyword evidence="3" id="KW-1185">Reference proteome</keyword>
<protein>
    <submittedName>
        <fullName evidence="2">Uncharacterized protein</fullName>
    </submittedName>
</protein>
<dbReference type="AlphaFoldDB" id="A0AAV2P0W5"/>
<proteinExistence type="predicted"/>
<feature type="region of interest" description="Disordered" evidence="1">
    <location>
        <begin position="38"/>
        <end position="74"/>
    </location>
</feature>
<evidence type="ECO:0000313" key="2">
    <source>
        <dbReference type="EMBL" id="CAL1686337.1"/>
    </source>
</evidence>
<evidence type="ECO:0000313" key="3">
    <source>
        <dbReference type="Proteomes" id="UP001497644"/>
    </source>
</evidence>
<accession>A0AAV2P0W5</accession>
<feature type="compositionally biased region" description="Basic and acidic residues" evidence="1">
    <location>
        <begin position="56"/>
        <end position="72"/>
    </location>
</feature>
<reference evidence="2" key="1">
    <citation type="submission" date="2024-04" db="EMBL/GenBank/DDBJ databases">
        <authorList>
            <consortium name="Molecular Ecology Group"/>
        </authorList>
    </citation>
    <scope>NUCLEOTIDE SEQUENCE</scope>
</reference>